<dbReference type="InterPro" id="IPR050957">
    <property type="entry name" value="BMP_lipoprotein"/>
</dbReference>
<comment type="caution">
    <text evidence="8">The sequence shown here is derived from an EMBL/GenBank/DDBJ whole genome shotgun (WGS) entry which is preliminary data.</text>
</comment>
<keyword evidence="4" id="KW-0472">Membrane</keyword>
<keyword evidence="5" id="KW-0449">Lipoprotein</keyword>
<protein>
    <submittedName>
        <fullName evidence="8">BMP family ABC transporter substrate-binding protein</fullName>
    </submittedName>
</protein>
<dbReference type="PANTHER" id="PTHR34296:SF2">
    <property type="entry name" value="ABC TRANSPORTER GUANOSINE-BINDING PROTEIN NUPN"/>
    <property type="match status" value="1"/>
</dbReference>
<proteinExistence type="predicted"/>
<feature type="region of interest" description="Disordered" evidence="6">
    <location>
        <begin position="1"/>
        <end position="53"/>
    </location>
</feature>
<gene>
    <name evidence="8" type="ORF">B1813_17050</name>
</gene>
<dbReference type="Proteomes" id="UP000192591">
    <property type="component" value="Unassembled WGS sequence"/>
</dbReference>
<reference evidence="8 9" key="1">
    <citation type="submission" date="2017-02" db="EMBL/GenBank/DDBJ databases">
        <title>Draft genome of Saccharomonospora sp. 154.</title>
        <authorList>
            <person name="Alonso-Carmona G.S."/>
            <person name="De La Haba R."/>
            <person name="Vera-Gargallo B."/>
            <person name="Sandoval-Trujillo A.H."/>
            <person name="Ramirez-Duran N."/>
            <person name="Ventosa A."/>
        </authorList>
    </citation>
    <scope>NUCLEOTIDE SEQUENCE [LARGE SCALE GENOMIC DNA]</scope>
    <source>
        <strain evidence="8 9">LRS4.154</strain>
    </source>
</reference>
<evidence type="ECO:0000313" key="8">
    <source>
        <dbReference type="EMBL" id="OQO91185.1"/>
    </source>
</evidence>
<evidence type="ECO:0000313" key="9">
    <source>
        <dbReference type="Proteomes" id="UP000192591"/>
    </source>
</evidence>
<name>A0A1V9A217_SACPI</name>
<evidence type="ECO:0000256" key="4">
    <source>
        <dbReference type="ARBA" id="ARBA00023136"/>
    </source>
</evidence>
<feature type="compositionally biased region" description="Low complexity" evidence="6">
    <location>
        <begin position="91"/>
        <end position="101"/>
    </location>
</feature>
<evidence type="ECO:0000259" key="7">
    <source>
        <dbReference type="Pfam" id="PF02608"/>
    </source>
</evidence>
<dbReference type="GO" id="GO:0005886">
    <property type="term" value="C:plasma membrane"/>
    <property type="evidence" value="ECO:0007669"/>
    <property type="project" value="UniProtKB-SubCell"/>
</dbReference>
<accession>A0A1V9A217</accession>
<dbReference type="STRING" id="1962155.B1813_17050"/>
<feature type="domain" description="ABC transporter substrate-binding protein PnrA-like" evidence="7">
    <location>
        <begin position="60"/>
        <end position="362"/>
    </location>
</feature>
<dbReference type="Gene3D" id="3.40.50.2300">
    <property type="match status" value="2"/>
</dbReference>
<evidence type="ECO:0000256" key="3">
    <source>
        <dbReference type="ARBA" id="ARBA00022729"/>
    </source>
</evidence>
<evidence type="ECO:0000256" key="1">
    <source>
        <dbReference type="ARBA" id="ARBA00004236"/>
    </source>
</evidence>
<evidence type="ECO:0000256" key="6">
    <source>
        <dbReference type="SAM" id="MobiDB-lite"/>
    </source>
</evidence>
<dbReference type="AlphaFoldDB" id="A0A1V9A217"/>
<sequence>MAGALTMTACAKDSGDNSASGDDGGSAGECVTAQAPPPVEASSDEREAATDVDASDLKVALAFDVGGRGDASFNDAAAAGVDQAEEDMGVGDTTESTAAGTESEDAKQQRLTQMADKGYDPIIAVGFAYADALKAVAPEFPDTQFAIVDDDSVDEPNVTPLVFAEEQGSFLAGVAAVYKSQNCHVGFVGGVDTPLIKKFEAGFVQGAEAVSDNVTVEVDYLTPAGDISGFNDPGKGNVVGKAQLNKGADVLYHAAGASGKGVFEAAAAGDALAIGVDSDQYEQKTVADVKDVIMTSMLKRVDVAVYDYIRALAEDDLDSLPERFDLSVDGVGYSTSGGQVDDIAEVLNGYKKQIVDGEIEVSATP</sequence>
<dbReference type="EMBL" id="MWIH01000006">
    <property type="protein sequence ID" value="OQO91185.1"/>
    <property type="molecule type" value="Genomic_DNA"/>
</dbReference>
<feature type="region of interest" description="Disordered" evidence="6">
    <location>
        <begin position="82"/>
        <end position="106"/>
    </location>
</feature>
<comment type="subcellular location">
    <subcellularLocation>
        <location evidence="1">Cell membrane</location>
    </subcellularLocation>
</comment>
<evidence type="ECO:0000256" key="2">
    <source>
        <dbReference type="ARBA" id="ARBA00022475"/>
    </source>
</evidence>
<dbReference type="CDD" id="cd06354">
    <property type="entry name" value="PBP1_PrnA-like"/>
    <property type="match status" value="1"/>
</dbReference>
<organism evidence="8 9">
    <name type="scientific">Saccharomonospora piscinae</name>
    <dbReference type="NCBI Taxonomy" id="687388"/>
    <lineage>
        <taxon>Bacteria</taxon>
        <taxon>Bacillati</taxon>
        <taxon>Actinomycetota</taxon>
        <taxon>Actinomycetes</taxon>
        <taxon>Pseudonocardiales</taxon>
        <taxon>Pseudonocardiaceae</taxon>
        <taxon>Saccharomonospora</taxon>
    </lineage>
</organism>
<dbReference type="Pfam" id="PF02608">
    <property type="entry name" value="Bmp"/>
    <property type="match status" value="1"/>
</dbReference>
<evidence type="ECO:0000256" key="5">
    <source>
        <dbReference type="ARBA" id="ARBA00023288"/>
    </source>
</evidence>
<dbReference type="PANTHER" id="PTHR34296">
    <property type="entry name" value="TRANSCRIPTIONAL ACTIVATOR PROTEIN MED"/>
    <property type="match status" value="1"/>
</dbReference>
<keyword evidence="2" id="KW-1003">Cell membrane</keyword>
<dbReference type="RefSeq" id="WP_081193441.1">
    <property type="nucleotide sequence ID" value="NZ_MWIH01000006.1"/>
</dbReference>
<keyword evidence="9" id="KW-1185">Reference proteome</keyword>
<keyword evidence="3" id="KW-0732">Signal</keyword>
<dbReference type="InterPro" id="IPR003760">
    <property type="entry name" value="PnrA-like"/>
</dbReference>